<dbReference type="STRING" id="400682.A0A1X7VND5"/>
<dbReference type="InterPro" id="IPR014722">
    <property type="entry name" value="Rib_uL2_dom2"/>
</dbReference>
<dbReference type="Gene3D" id="6.10.250.2270">
    <property type="match status" value="1"/>
</dbReference>
<feature type="domain" description="Large ribosomal subunit protein eL14" evidence="6">
    <location>
        <begin position="46"/>
        <end position="120"/>
    </location>
</feature>
<evidence type="ECO:0000256" key="1">
    <source>
        <dbReference type="ARBA" id="ARBA00006592"/>
    </source>
</evidence>
<dbReference type="GO" id="GO:0006412">
    <property type="term" value="P:translation"/>
    <property type="evidence" value="ECO:0007669"/>
    <property type="project" value="InterPro"/>
</dbReference>
<evidence type="ECO:0000256" key="2">
    <source>
        <dbReference type="ARBA" id="ARBA00022980"/>
    </source>
</evidence>
<reference evidence="7" key="2">
    <citation type="submission" date="2017-05" db="UniProtKB">
        <authorList>
            <consortium name="EnsemblMetazoa"/>
        </authorList>
    </citation>
    <scope>IDENTIFICATION</scope>
</reference>
<dbReference type="PANTHER" id="PTHR11127:SF2">
    <property type="entry name" value="LARGE RIBOSOMAL SUBUNIT PROTEIN EL14"/>
    <property type="match status" value="1"/>
</dbReference>
<dbReference type="PANTHER" id="PTHR11127">
    <property type="entry name" value="60S RIBOSOMAL PROTEIN L14"/>
    <property type="match status" value="1"/>
</dbReference>
<dbReference type="Pfam" id="PF01929">
    <property type="entry name" value="Ribosomal_L14e"/>
    <property type="match status" value="1"/>
</dbReference>
<evidence type="ECO:0000313" key="8">
    <source>
        <dbReference type="Proteomes" id="UP000007879"/>
    </source>
</evidence>
<keyword evidence="8" id="KW-1185">Reference proteome</keyword>
<protein>
    <recommendedName>
        <fullName evidence="4">Large ribosomal subunit protein eL14</fullName>
    </recommendedName>
    <alternativeName>
        <fullName evidence="5">60S ribosomal protein L14</fullName>
    </alternativeName>
</protein>
<keyword evidence="2" id="KW-0689">Ribosomal protein</keyword>
<evidence type="ECO:0000313" key="7">
    <source>
        <dbReference type="EnsemblMetazoa" id="Aqu2.1.40908_001"/>
    </source>
</evidence>
<dbReference type="GO" id="GO:0003723">
    <property type="term" value="F:RNA binding"/>
    <property type="evidence" value="ECO:0007669"/>
    <property type="project" value="InterPro"/>
</dbReference>
<dbReference type="EnsemblMetazoa" id="XM_003383748.3">
    <property type="protein sequence ID" value="XP_003383796.1"/>
    <property type="gene ID" value="LOC100641918"/>
</dbReference>
<comment type="similarity">
    <text evidence="1">Belongs to the eukaryotic ribosomal protein eL14 family.</text>
</comment>
<dbReference type="AlphaFoldDB" id="A0A1X7VND5"/>
<dbReference type="GO" id="GO:0042273">
    <property type="term" value="P:ribosomal large subunit biogenesis"/>
    <property type="evidence" value="ECO:0007669"/>
    <property type="project" value="TreeGrafter"/>
</dbReference>
<dbReference type="InterPro" id="IPR008991">
    <property type="entry name" value="Translation_prot_SH3-like_sf"/>
</dbReference>
<dbReference type="eggNOG" id="KOG3421">
    <property type="taxonomic scope" value="Eukaryota"/>
</dbReference>
<evidence type="ECO:0000256" key="5">
    <source>
        <dbReference type="ARBA" id="ARBA00035318"/>
    </source>
</evidence>
<organism evidence="7">
    <name type="scientific">Amphimedon queenslandica</name>
    <name type="common">Sponge</name>
    <dbReference type="NCBI Taxonomy" id="400682"/>
    <lineage>
        <taxon>Eukaryota</taxon>
        <taxon>Metazoa</taxon>
        <taxon>Porifera</taxon>
        <taxon>Demospongiae</taxon>
        <taxon>Heteroscleromorpha</taxon>
        <taxon>Haplosclerida</taxon>
        <taxon>Niphatidae</taxon>
        <taxon>Amphimedon</taxon>
    </lineage>
</organism>
<evidence type="ECO:0000256" key="4">
    <source>
        <dbReference type="ARBA" id="ARBA00035215"/>
    </source>
</evidence>
<dbReference type="Proteomes" id="UP000007879">
    <property type="component" value="Unassembled WGS sequence"/>
</dbReference>
<dbReference type="Gene3D" id="2.30.30.30">
    <property type="match status" value="1"/>
</dbReference>
<dbReference type="InterPro" id="IPR039660">
    <property type="entry name" value="Ribosomal_eL14"/>
</dbReference>
<evidence type="ECO:0000259" key="6">
    <source>
        <dbReference type="Pfam" id="PF01929"/>
    </source>
</evidence>
<dbReference type="EnsemblMetazoa" id="Aqu2.1.40908_001">
    <property type="protein sequence ID" value="Aqu2.1.40908_001"/>
    <property type="gene ID" value="Aqu2.1.40908"/>
</dbReference>
<name>A0A1X7VND5_AMPQE</name>
<dbReference type="GO" id="GO:0003735">
    <property type="term" value="F:structural constituent of ribosome"/>
    <property type="evidence" value="ECO:0007669"/>
    <property type="project" value="InterPro"/>
</dbReference>
<sequence>MVFTRFVEVGRVAIITDGPDTGKLCVIIDVVDQKKALIDGPAHGVKRQALQFNRMSLLDYTIKIPRSAREKTVKKAWAAAEIDKQWAESSRYKKTELRKRRAALTDFQRFKVKLLKRERQRIIRGKEKLIQKGK</sequence>
<dbReference type="InterPro" id="IPR002784">
    <property type="entry name" value="Ribosomal_eL14_dom"/>
</dbReference>
<dbReference type="SUPFAM" id="SSF50104">
    <property type="entry name" value="Translation proteins SH3-like domain"/>
    <property type="match status" value="1"/>
</dbReference>
<dbReference type="InParanoid" id="A0A1X7VND5"/>
<proteinExistence type="inferred from homology"/>
<gene>
    <name evidence="7" type="primary">100641918</name>
</gene>
<dbReference type="KEGG" id="aqu:100641918"/>
<reference evidence="8" key="1">
    <citation type="journal article" date="2010" name="Nature">
        <title>The Amphimedon queenslandica genome and the evolution of animal complexity.</title>
        <authorList>
            <person name="Srivastava M."/>
            <person name="Simakov O."/>
            <person name="Chapman J."/>
            <person name="Fahey B."/>
            <person name="Gauthier M.E."/>
            <person name="Mitros T."/>
            <person name="Richards G.S."/>
            <person name="Conaco C."/>
            <person name="Dacre M."/>
            <person name="Hellsten U."/>
            <person name="Larroux C."/>
            <person name="Putnam N.H."/>
            <person name="Stanke M."/>
            <person name="Adamska M."/>
            <person name="Darling A."/>
            <person name="Degnan S.M."/>
            <person name="Oakley T.H."/>
            <person name="Plachetzki D.C."/>
            <person name="Zhai Y."/>
            <person name="Adamski M."/>
            <person name="Calcino A."/>
            <person name="Cummins S.F."/>
            <person name="Goodstein D.M."/>
            <person name="Harris C."/>
            <person name="Jackson D.J."/>
            <person name="Leys S.P."/>
            <person name="Shu S."/>
            <person name="Woodcroft B.J."/>
            <person name="Vervoort M."/>
            <person name="Kosik K.S."/>
            <person name="Manning G."/>
            <person name="Degnan B.M."/>
            <person name="Rokhsar D.S."/>
        </authorList>
    </citation>
    <scope>NUCLEOTIDE SEQUENCE [LARGE SCALE GENOMIC DNA]</scope>
</reference>
<dbReference type="CDD" id="cd23702">
    <property type="entry name" value="eL14"/>
    <property type="match status" value="1"/>
</dbReference>
<dbReference type="GO" id="GO:0022625">
    <property type="term" value="C:cytosolic large ribosomal subunit"/>
    <property type="evidence" value="ECO:0007669"/>
    <property type="project" value="TreeGrafter"/>
</dbReference>
<evidence type="ECO:0000256" key="3">
    <source>
        <dbReference type="ARBA" id="ARBA00023274"/>
    </source>
</evidence>
<dbReference type="OrthoDB" id="1875589at2759"/>
<dbReference type="OMA" id="KLCFVVD"/>
<accession>A0A1X7VND5</accession>
<keyword evidence="3" id="KW-0687">Ribonucleoprotein</keyword>